<reference evidence="4 5" key="1">
    <citation type="journal article" date="2016" name="Nat. Commun.">
        <title>Thousands of microbial genomes shed light on interconnected biogeochemical processes in an aquifer system.</title>
        <authorList>
            <person name="Anantharaman K."/>
            <person name="Brown C.T."/>
            <person name="Hug L.A."/>
            <person name="Sharon I."/>
            <person name="Castelle C.J."/>
            <person name="Probst A.J."/>
            <person name="Thomas B.C."/>
            <person name="Singh A."/>
            <person name="Wilkins M.J."/>
            <person name="Karaoz U."/>
            <person name="Brodie E.L."/>
            <person name="Williams K.H."/>
            <person name="Hubbard S.S."/>
            <person name="Banfield J.F."/>
        </authorList>
    </citation>
    <scope>NUCLEOTIDE SEQUENCE [LARGE SCALE GENOMIC DNA]</scope>
</reference>
<keyword evidence="2 3" id="KW-0694">RNA-binding</keyword>
<gene>
    <name evidence="3" type="primary">smpB</name>
    <name evidence="4" type="ORF">A3B18_01225</name>
</gene>
<dbReference type="Gene3D" id="2.40.280.10">
    <property type="match status" value="1"/>
</dbReference>
<dbReference type="InterPro" id="IPR000037">
    <property type="entry name" value="SsrA-bd_prot"/>
</dbReference>
<evidence type="ECO:0000256" key="3">
    <source>
        <dbReference type="HAMAP-Rule" id="MF_00023"/>
    </source>
</evidence>
<evidence type="ECO:0000256" key="2">
    <source>
        <dbReference type="ARBA" id="ARBA00022884"/>
    </source>
</evidence>
<dbReference type="GO" id="GO:0003723">
    <property type="term" value="F:RNA binding"/>
    <property type="evidence" value="ECO:0007669"/>
    <property type="project" value="UniProtKB-UniRule"/>
</dbReference>
<protein>
    <recommendedName>
        <fullName evidence="3">SsrA-binding protein</fullName>
    </recommendedName>
    <alternativeName>
        <fullName evidence="3">Small protein B</fullName>
    </alternativeName>
</protein>
<dbReference type="EMBL" id="MFIE01000017">
    <property type="protein sequence ID" value="OGF82596.1"/>
    <property type="molecule type" value="Genomic_DNA"/>
</dbReference>
<comment type="subcellular location">
    <subcellularLocation>
        <location evidence="3">Cytoplasm</location>
    </subcellularLocation>
    <text evidence="3">The tmRNA-SmpB complex associates with stalled 70S ribosomes.</text>
</comment>
<comment type="caution">
    <text evidence="4">The sequence shown here is derived from an EMBL/GenBank/DDBJ whole genome shotgun (WGS) entry which is preliminary data.</text>
</comment>
<sequence>MPPLLENKKAYFNYEILETYEAGLSLLGIEVKSLKSKNGNISGARVLVRGEEAYIVGMDIPPYQPNNTPKSYDRERTRKILLHKKEISHIGGKADEKGLTIVPLKVYTSGGRVKIQIAVVRGKKKFEKRDKIKKRDIEREIGRSIRG</sequence>
<organism evidence="4 5">
    <name type="scientific">Candidatus Giovannonibacteria bacterium RIFCSPLOWO2_01_FULL_46_13</name>
    <dbReference type="NCBI Taxonomy" id="1798352"/>
    <lineage>
        <taxon>Bacteria</taxon>
        <taxon>Candidatus Giovannoniibacteriota</taxon>
    </lineage>
</organism>
<keyword evidence="1 3" id="KW-0963">Cytoplasm</keyword>
<comment type="similarity">
    <text evidence="3">Belongs to the SmpB family.</text>
</comment>
<dbReference type="GO" id="GO:0005829">
    <property type="term" value="C:cytosol"/>
    <property type="evidence" value="ECO:0007669"/>
    <property type="project" value="TreeGrafter"/>
</dbReference>
<evidence type="ECO:0000256" key="1">
    <source>
        <dbReference type="ARBA" id="ARBA00022490"/>
    </source>
</evidence>
<dbReference type="NCBIfam" id="NF003843">
    <property type="entry name" value="PRK05422.1"/>
    <property type="match status" value="1"/>
</dbReference>
<dbReference type="InterPro" id="IPR020081">
    <property type="entry name" value="SsrA-bd_prot_CS"/>
</dbReference>
<dbReference type="PANTHER" id="PTHR30308">
    <property type="entry name" value="TMRNA-BINDING COMPONENT OF TRANS-TRANSLATION TAGGING COMPLEX"/>
    <property type="match status" value="1"/>
</dbReference>
<dbReference type="AlphaFoldDB" id="A0A1F5X3Z3"/>
<dbReference type="GO" id="GO:0070930">
    <property type="term" value="P:trans-translation-dependent protein tagging"/>
    <property type="evidence" value="ECO:0007669"/>
    <property type="project" value="TreeGrafter"/>
</dbReference>
<dbReference type="InterPro" id="IPR023620">
    <property type="entry name" value="SmpB"/>
</dbReference>
<dbReference type="NCBIfam" id="TIGR00086">
    <property type="entry name" value="smpB"/>
    <property type="match status" value="1"/>
</dbReference>
<dbReference type="Proteomes" id="UP000178684">
    <property type="component" value="Unassembled WGS sequence"/>
</dbReference>
<evidence type="ECO:0000313" key="4">
    <source>
        <dbReference type="EMBL" id="OGF82596.1"/>
    </source>
</evidence>
<name>A0A1F5X3Z3_9BACT</name>
<dbReference type="SUPFAM" id="SSF74982">
    <property type="entry name" value="Small protein B (SmpB)"/>
    <property type="match status" value="1"/>
</dbReference>
<comment type="function">
    <text evidence="3">Required for rescue of stalled ribosomes mediated by trans-translation. Binds to transfer-messenger RNA (tmRNA), required for stable association of tmRNA with ribosomes. tmRNA and SmpB together mimic tRNA shape, replacing the anticodon stem-loop with SmpB. tmRNA is encoded by the ssrA gene; the 2 termini fold to resemble tRNA(Ala) and it encodes a 'tag peptide', a short internal open reading frame. During trans-translation Ala-aminoacylated tmRNA acts like a tRNA, entering the A-site of stalled ribosomes, displacing the stalled mRNA. The ribosome then switches to translate the ORF on the tmRNA; the nascent peptide is terminated with the 'tag peptide' encoded by the tmRNA and targeted for degradation. The ribosome is freed to recommence translation, which seems to be the essential function of trans-translation.</text>
</comment>
<dbReference type="PROSITE" id="PS01317">
    <property type="entry name" value="SSRP"/>
    <property type="match status" value="1"/>
</dbReference>
<dbReference type="CDD" id="cd09294">
    <property type="entry name" value="SmpB"/>
    <property type="match status" value="1"/>
</dbReference>
<evidence type="ECO:0000313" key="5">
    <source>
        <dbReference type="Proteomes" id="UP000178684"/>
    </source>
</evidence>
<dbReference type="PANTHER" id="PTHR30308:SF2">
    <property type="entry name" value="SSRA-BINDING PROTEIN"/>
    <property type="match status" value="1"/>
</dbReference>
<dbReference type="HAMAP" id="MF_00023">
    <property type="entry name" value="SmpB"/>
    <property type="match status" value="1"/>
</dbReference>
<dbReference type="Pfam" id="PF01668">
    <property type="entry name" value="SmpB"/>
    <property type="match status" value="1"/>
</dbReference>
<proteinExistence type="inferred from homology"/>
<accession>A0A1F5X3Z3</accession>
<dbReference type="GO" id="GO:0070929">
    <property type="term" value="P:trans-translation"/>
    <property type="evidence" value="ECO:0007669"/>
    <property type="project" value="UniProtKB-UniRule"/>
</dbReference>